<dbReference type="STRING" id="1858805.M5FPL2"/>
<dbReference type="RefSeq" id="XP_040623397.1">
    <property type="nucleotide sequence ID" value="XM_040769477.1"/>
</dbReference>
<dbReference type="InterPro" id="IPR040521">
    <property type="entry name" value="KDZ"/>
</dbReference>
<dbReference type="Proteomes" id="UP000030653">
    <property type="component" value="Unassembled WGS sequence"/>
</dbReference>
<accession>M5FPL2</accession>
<dbReference type="GeneID" id="63684539"/>
<reference evidence="1 2" key="1">
    <citation type="journal article" date="2012" name="Science">
        <title>The Paleozoic origin of enzymatic lignin decomposition reconstructed from 31 fungal genomes.</title>
        <authorList>
            <person name="Floudas D."/>
            <person name="Binder M."/>
            <person name="Riley R."/>
            <person name="Barry K."/>
            <person name="Blanchette R.A."/>
            <person name="Henrissat B."/>
            <person name="Martinez A.T."/>
            <person name="Otillar R."/>
            <person name="Spatafora J.W."/>
            <person name="Yadav J.S."/>
            <person name="Aerts A."/>
            <person name="Benoit I."/>
            <person name="Boyd A."/>
            <person name="Carlson A."/>
            <person name="Copeland A."/>
            <person name="Coutinho P.M."/>
            <person name="de Vries R.P."/>
            <person name="Ferreira P."/>
            <person name="Findley K."/>
            <person name="Foster B."/>
            <person name="Gaskell J."/>
            <person name="Glotzer D."/>
            <person name="Gorecki P."/>
            <person name="Heitman J."/>
            <person name="Hesse C."/>
            <person name="Hori C."/>
            <person name="Igarashi K."/>
            <person name="Jurgens J.A."/>
            <person name="Kallen N."/>
            <person name="Kersten P."/>
            <person name="Kohler A."/>
            <person name="Kuees U."/>
            <person name="Kumar T.K.A."/>
            <person name="Kuo A."/>
            <person name="LaButti K."/>
            <person name="Larrondo L.F."/>
            <person name="Lindquist E."/>
            <person name="Ling A."/>
            <person name="Lombard V."/>
            <person name="Lucas S."/>
            <person name="Lundell T."/>
            <person name="Martin R."/>
            <person name="McLaughlin D.J."/>
            <person name="Morgenstern I."/>
            <person name="Morin E."/>
            <person name="Murat C."/>
            <person name="Nagy L.G."/>
            <person name="Nolan M."/>
            <person name="Ohm R.A."/>
            <person name="Patyshakuliyeva A."/>
            <person name="Rokas A."/>
            <person name="Ruiz-Duenas F.J."/>
            <person name="Sabat G."/>
            <person name="Salamov A."/>
            <person name="Samejima M."/>
            <person name="Schmutz J."/>
            <person name="Slot J.C."/>
            <person name="St John F."/>
            <person name="Stenlid J."/>
            <person name="Sun H."/>
            <person name="Sun S."/>
            <person name="Syed K."/>
            <person name="Tsang A."/>
            <person name="Wiebenga A."/>
            <person name="Young D."/>
            <person name="Pisabarro A."/>
            <person name="Eastwood D.C."/>
            <person name="Martin F."/>
            <person name="Cullen D."/>
            <person name="Grigoriev I.V."/>
            <person name="Hibbett D.S."/>
        </authorList>
    </citation>
    <scope>NUCLEOTIDE SEQUENCE [LARGE SCALE GENOMIC DNA]</scope>
    <source>
        <strain evidence="1 2">DJM-731 SS1</strain>
    </source>
</reference>
<dbReference type="OrthoDB" id="3257768at2759"/>
<dbReference type="AlphaFoldDB" id="M5FPL2"/>
<dbReference type="PANTHER" id="PTHR33104:SF2">
    <property type="entry name" value="CXC3 LIKE CYSTEINE CLUSTER DOMAIN-CONTAINING PROTEIN"/>
    <property type="match status" value="1"/>
</dbReference>
<gene>
    <name evidence="1" type="ORF">DACRYDRAFT_112705</name>
</gene>
<organism evidence="1 2">
    <name type="scientific">Dacryopinax primogenitus (strain DJM 731)</name>
    <name type="common">Brown rot fungus</name>
    <dbReference type="NCBI Taxonomy" id="1858805"/>
    <lineage>
        <taxon>Eukaryota</taxon>
        <taxon>Fungi</taxon>
        <taxon>Dikarya</taxon>
        <taxon>Basidiomycota</taxon>
        <taxon>Agaricomycotina</taxon>
        <taxon>Dacrymycetes</taxon>
        <taxon>Dacrymycetales</taxon>
        <taxon>Dacrymycetaceae</taxon>
        <taxon>Dacryopinax</taxon>
    </lineage>
</organism>
<dbReference type="EMBL" id="JH795908">
    <property type="protein sequence ID" value="EJT96499.1"/>
    <property type="molecule type" value="Genomic_DNA"/>
</dbReference>
<evidence type="ECO:0000313" key="1">
    <source>
        <dbReference type="EMBL" id="EJT96499.1"/>
    </source>
</evidence>
<dbReference type="HOGENOM" id="CLU_1261471_0_0_1"/>
<sequence length="219" mass="24754">MHAAGHSEDCQYTHSLGFTDGVGRSDGEGVERPWAELNQLGGSTREMTYGHHQEVIEDHLHFWNFVKSSQMCTYLWQKHREASKQAEHHREDFQGLCAITHPALLKKWENMSPLPRKEGTTVQSVYKLPNGLIPTRKQMYDRLRLVEAAEEPVWSEASAPTWSVFRGRPSAATFINMGLCLEDEQHKVTSRASAVLRKDAASIDLGLHRARDALAGHLN</sequence>
<evidence type="ECO:0000313" key="2">
    <source>
        <dbReference type="Proteomes" id="UP000030653"/>
    </source>
</evidence>
<name>M5FPL2_DACPD</name>
<dbReference type="Pfam" id="PF18758">
    <property type="entry name" value="KDZ"/>
    <property type="match status" value="1"/>
</dbReference>
<dbReference type="PANTHER" id="PTHR33104">
    <property type="entry name" value="SI:DKEY-29D5.2"/>
    <property type="match status" value="1"/>
</dbReference>
<proteinExistence type="predicted"/>
<protein>
    <submittedName>
        <fullName evidence="1">Uncharacterized protein</fullName>
    </submittedName>
</protein>
<keyword evidence="2" id="KW-1185">Reference proteome</keyword>